<dbReference type="FunFam" id="3.40.50.300:FF:000947">
    <property type="entry name" value="DNA repair protein RAD50"/>
    <property type="match status" value="1"/>
</dbReference>
<organism evidence="18 19">
    <name type="scientific">Exophiala bonariae</name>
    <dbReference type="NCBI Taxonomy" id="1690606"/>
    <lineage>
        <taxon>Eukaryota</taxon>
        <taxon>Fungi</taxon>
        <taxon>Dikarya</taxon>
        <taxon>Ascomycota</taxon>
        <taxon>Pezizomycotina</taxon>
        <taxon>Eurotiomycetes</taxon>
        <taxon>Chaetothyriomycetidae</taxon>
        <taxon>Chaetothyriales</taxon>
        <taxon>Herpotrichiellaceae</taxon>
        <taxon>Exophiala</taxon>
    </lineage>
</organism>
<dbReference type="GO" id="GO:0000722">
    <property type="term" value="P:telomere maintenance via recombination"/>
    <property type="evidence" value="ECO:0007669"/>
    <property type="project" value="TreeGrafter"/>
</dbReference>
<feature type="coiled-coil region" evidence="15">
    <location>
        <begin position="976"/>
        <end position="1003"/>
    </location>
</feature>
<protein>
    <recommendedName>
        <fullName evidence="5">DNA repair protein RAD50</fullName>
    </recommendedName>
</protein>
<dbReference type="GO" id="GO:0051880">
    <property type="term" value="F:G-quadruplex DNA binding"/>
    <property type="evidence" value="ECO:0007669"/>
    <property type="project" value="TreeGrafter"/>
</dbReference>
<evidence type="ECO:0000256" key="16">
    <source>
        <dbReference type="SAM" id="MobiDB-lite"/>
    </source>
</evidence>
<evidence type="ECO:0000256" key="5">
    <source>
        <dbReference type="ARBA" id="ARBA00017893"/>
    </source>
</evidence>
<dbReference type="GeneID" id="89970190"/>
<comment type="catalytic activity">
    <reaction evidence="14">
        <text>ATP + H2O = ADP + phosphate + H(+)</text>
        <dbReference type="Rhea" id="RHEA:13065"/>
        <dbReference type="ChEBI" id="CHEBI:15377"/>
        <dbReference type="ChEBI" id="CHEBI:15378"/>
        <dbReference type="ChEBI" id="CHEBI:30616"/>
        <dbReference type="ChEBI" id="CHEBI:43474"/>
        <dbReference type="ChEBI" id="CHEBI:456216"/>
    </reaction>
</comment>
<dbReference type="PANTHER" id="PTHR18867">
    <property type="entry name" value="RAD50"/>
    <property type="match status" value="1"/>
</dbReference>
<dbReference type="InterPro" id="IPR038729">
    <property type="entry name" value="Rad50/SbcC_AAA"/>
</dbReference>
<dbReference type="Pfam" id="PF13558">
    <property type="entry name" value="SbcC_Walker_B"/>
    <property type="match status" value="1"/>
</dbReference>
<evidence type="ECO:0000256" key="2">
    <source>
        <dbReference type="ARBA" id="ARBA00004123"/>
    </source>
</evidence>
<sequence>MSKLLQMQISGVRSFPPTHSQTIKFESPLTLIVGYNGSGKTTIIECLKFAFTGMQPPNTKVGGAFVHDPKMRNESEVMAMVKVEFRSAVGARLVVARRLQLIVKKTSRSLKSLEGSLLLSHNGEKRSMSSRVAELDVLLPQYLGVSTAVLDNVIFCHQDESLWPLSDPSSLKKRFDEIFEAQKYTKAIENIKQIRKKHNEELGKYKLLEEHARGDKDRALNSQKKAERLQKDIETLRDQVENLERRIANARGLADEAWRNGEAHAQILGTLEGKRIEARSKKSAIESLKTHLEVSDESDESLTANLQQFDARQSEHQEQLRRQQQQYLDHQDNKKSLSKEKEEKVKLKGKYEQEKEEHDRQLTRRKDMVKEVAAKHQIRGFNDVDDERLVEEFLFKITKISKDQKLALDRARLEHTSERREAQTLVNRLTERKAALEDNKITIKRQIESNDREATDFRRKTNEIKYDEGSRAVAESRIDGLNNKLKAAQANAGAANWDAKLQEANVELRTHEDTHARLNDEIVQSTKRADELARLSHVKQELKERQRSLETLLNTHRDRITKLIGPDWEAHTLEIVHQNALSEAKTEATSAEQKRDTVGKDLELLQHKQTIARQDLIQKKALVAKSAKQISAVVEDGPDGYATALEEAEGDVEQARDQSGSRDALREYYEAVLTTAEGEKPACRTCLRGFKGGPNDSALQTFKGRIRKLMEKALNDVEEINVKEVEAHYKRLTDLGIVVENWRKLTNSEIPALETDLAKFAEQRERLVAQLEKHDKTVEQRQEIRRDIDGMTRTVVSITNCDGDIKSLSNQLEELNAKQSQNGGGRTLEDIREEMSVTSEKSRAVQKHIASLRTEQEQSRVSLSTLEIELRDVKNEMNTIIYQLDKKASLAARVEEFRASNQKHRETLDALGQDIEKLGPKIAIAKSKYDDIENRTSEKEREMSSEQSRLSESVNGLDLLNSQIRSYVDRDGPNQLARINRELSRIESEVDNVEKDMTGLTRIMNETQKLMRDSEATKRKYSDNLLYRQETRGLARLEEEIEELASHNAEADRVRFQEESKKYTHEYNTLSAKQSGLMGEMKSKDAQLGELLDDYNTNLKDAPKRYKEAHIKVEATKAAVEDLGRYGGALDKAIMKYHGLKMEEINNIIEELWRKTYRGSDVDTIMIRADNESGRGNRSYNYRVVMVKRDVEMDMRGRCSAGQKVLASIIIRLALAECFSEKCGIIALDEPTTNLDRDNIISLARSLNDIIKDRSAQSNFQLLVITHDEEFLREMNCGEFTDNYYRISRDLTADSVIERQRIAEVL</sequence>
<evidence type="ECO:0000256" key="14">
    <source>
        <dbReference type="ARBA" id="ARBA00049360"/>
    </source>
</evidence>
<feature type="coiled-coil region" evidence="15">
    <location>
        <begin position="1027"/>
        <end position="1057"/>
    </location>
</feature>
<feature type="coiled-coil region" evidence="15">
    <location>
        <begin position="471"/>
        <end position="559"/>
    </location>
</feature>
<keyword evidence="19" id="KW-1185">Reference proteome</keyword>
<dbReference type="GO" id="GO:0046872">
    <property type="term" value="F:metal ion binding"/>
    <property type="evidence" value="ECO:0007669"/>
    <property type="project" value="UniProtKB-KW"/>
</dbReference>
<dbReference type="GO" id="GO:0003691">
    <property type="term" value="F:double-stranded telomeric DNA binding"/>
    <property type="evidence" value="ECO:0007669"/>
    <property type="project" value="TreeGrafter"/>
</dbReference>
<evidence type="ECO:0000256" key="13">
    <source>
        <dbReference type="ARBA" id="ARBA00023242"/>
    </source>
</evidence>
<evidence type="ECO:0000256" key="7">
    <source>
        <dbReference type="ARBA" id="ARBA00022723"/>
    </source>
</evidence>
<feature type="domain" description="Rad50/SbcC-type AAA" evidence="17">
    <location>
        <begin position="7"/>
        <end position="241"/>
    </location>
</feature>
<proteinExistence type="inferred from homology"/>
<feature type="region of interest" description="Disordered" evidence="16">
    <location>
        <begin position="310"/>
        <end position="362"/>
    </location>
</feature>
<dbReference type="GO" id="GO:0016887">
    <property type="term" value="F:ATP hydrolysis activity"/>
    <property type="evidence" value="ECO:0007669"/>
    <property type="project" value="InterPro"/>
</dbReference>
<keyword evidence="10" id="KW-0862">Zinc</keyword>
<dbReference type="NCBIfam" id="TIGR00606">
    <property type="entry name" value="rad50"/>
    <property type="match status" value="1"/>
</dbReference>
<feature type="compositionally biased region" description="Basic and acidic residues" evidence="16">
    <location>
        <begin position="934"/>
        <end position="944"/>
    </location>
</feature>
<dbReference type="Gene3D" id="1.10.287.1490">
    <property type="match status" value="1"/>
</dbReference>
<keyword evidence="12" id="KW-0234">DNA repair</keyword>
<evidence type="ECO:0000256" key="3">
    <source>
        <dbReference type="ARBA" id="ARBA00004286"/>
    </source>
</evidence>
<comment type="subcellular location">
    <subcellularLocation>
        <location evidence="3">Chromosome</location>
    </subcellularLocation>
    <subcellularLocation>
        <location evidence="2">Nucleus</location>
    </subcellularLocation>
</comment>
<evidence type="ECO:0000256" key="4">
    <source>
        <dbReference type="ARBA" id="ARBA00009439"/>
    </source>
</evidence>
<comment type="caution">
    <text evidence="18">The sequence shown here is derived from an EMBL/GenBank/DDBJ whole genome shotgun (WGS) entry which is preliminary data.</text>
</comment>
<name>A0AAV9NFK4_9EURO</name>
<dbReference type="GO" id="GO:0030870">
    <property type="term" value="C:Mre11 complex"/>
    <property type="evidence" value="ECO:0007669"/>
    <property type="project" value="InterPro"/>
</dbReference>
<dbReference type="PANTHER" id="PTHR18867:SF12">
    <property type="entry name" value="DNA REPAIR PROTEIN RAD50"/>
    <property type="match status" value="1"/>
</dbReference>
<dbReference type="InterPro" id="IPR004584">
    <property type="entry name" value="Rad50_eukaryotes"/>
</dbReference>
<keyword evidence="9" id="KW-0378">Hydrolase</keyword>
<evidence type="ECO:0000313" key="19">
    <source>
        <dbReference type="Proteomes" id="UP001358417"/>
    </source>
</evidence>
<dbReference type="InterPro" id="IPR027417">
    <property type="entry name" value="P-loop_NTPase"/>
</dbReference>
<feature type="compositionally biased region" description="Basic and acidic residues" evidence="16">
    <location>
        <begin position="329"/>
        <end position="362"/>
    </location>
</feature>
<feature type="compositionally biased region" description="Basic and acidic residues" evidence="16">
    <location>
        <begin position="312"/>
        <end position="321"/>
    </location>
</feature>
<gene>
    <name evidence="18" type="ORF">LTR84_001974</name>
</gene>
<evidence type="ECO:0000313" key="18">
    <source>
        <dbReference type="EMBL" id="KAK5054012.1"/>
    </source>
</evidence>
<accession>A0AAV9NFK4</accession>
<evidence type="ECO:0000256" key="10">
    <source>
        <dbReference type="ARBA" id="ARBA00022833"/>
    </source>
</evidence>
<keyword evidence="8" id="KW-0227">DNA damage</keyword>
<feature type="coiled-coil region" evidence="15">
    <location>
        <begin position="181"/>
        <end position="253"/>
    </location>
</feature>
<evidence type="ECO:0000256" key="6">
    <source>
        <dbReference type="ARBA" id="ARBA00022454"/>
    </source>
</evidence>
<dbReference type="GO" id="GO:0043047">
    <property type="term" value="F:single-stranded telomeric DNA binding"/>
    <property type="evidence" value="ECO:0007669"/>
    <property type="project" value="TreeGrafter"/>
</dbReference>
<feature type="coiled-coil region" evidence="15">
    <location>
        <begin position="419"/>
        <end position="446"/>
    </location>
</feature>
<evidence type="ECO:0000259" key="17">
    <source>
        <dbReference type="Pfam" id="PF13476"/>
    </source>
</evidence>
<evidence type="ECO:0000256" key="1">
    <source>
        <dbReference type="ARBA" id="ARBA00001947"/>
    </source>
</evidence>
<dbReference type="FunFam" id="3.40.50.300:FF:001195">
    <property type="entry name" value="DNA repair protein rad50"/>
    <property type="match status" value="1"/>
</dbReference>
<comment type="similarity">
    <text evidence="4">Belongs to the SMC family. RAD50 subfamily.</text>
</comment>
<feature type="coiled-coil region" evidence="15">
    <location>
        <begin position="757"/>
        <end position="818"/>
    </location>
</feature>
<dbReference type="Proteomes" id="UP001358417">
    <property type="component" value="Unassembled WGS sequence"/>
</dbReference>
<evidence type="ECO:0000256" key="15">
    <source>
        <dbReference type="SAM" id="Coils"/>
    </source>
</evidence>
<dbReference type="GO" id="GO:0007004">
    <property type="term" value="P:telomere maintenance via telomerase"/>
    <property type="evidence" value="ECO:0007669"/>
    <property type="project" value="TreeGrafter"/>
</dbReference>
<dbReference type="Pfam" id="PF13476">
    <property type="entry name" value="AAA_23"/>
    <property type="match status" value="1"/>
</dbReference>
<reference evidence="18 19" key="1">
    <citation type="submission" date="2023-08" db="EMBL/GenBank/DDBJ databases">
        <title>Black Yeasts Isolated from many extreme environments.</title>
        <authorList>
            <person name="Coleine C."/>
            <person name="Stajich J.E."/>
            <person name="Selbmann L."/>
        </authorList>
    </citation>
    <scope>NUCLEOTIDE SEQUENCE [LARGE SCALE GENOMIC DNA]</scope>
    <source>
        <strain evidence="18 19">CCFEE 5792</strain>
    </source>
</reference>
<dbReference type="SUPFAM" id="SSF52540">
    <property type="entry name" value="P-loop containing nucleoside triphosphate hydrolases"/>
    <property type="match status" value="1"/>
</dbReference>
<dbReference type="GO" id="GO:0000794">
    <property type="term" value="C:condensed nuclear chromosome"/>
    <property type="evidence" value="ECO:0007669"/>
    <property type="project" value="TreeGrafter"/>
</dbReference>
<feature type="region of interest" description="Disordered" evidence="16">
    <location>
        <begin position="934"/>
        <end position="953"/>
    </location>
</feature>
<evidence type="ECO:0000256" key="11">
    <source>
        <dbReference type="ARBA" id="ARBA00023054"/>
    </source>
</evidence>
<evidence type="ECO:0000256" key="9">
    <source>
        <dbReference type="ARBA" id="ARBA00022801"/>
    </source>
</evidence>
<keyword evidence="7" id="KW-0479">Metal-binding</keyword>
<evidence type="ECO:0000256" key="8">
    <source>
        <dbReference type="ARBA" id="ARBA00022763"/>
    </source>
</evidence>
<evidence type="ECO:0000256" key="12">
    <source>
        <dbReference type="ARBA" id="ARBA00023204"/>
    </source>
</evidence>
<dbReference type="Gene3D" id="3.40.50.300">
    <property type="entry name" value="P-loop containing nucleotide triphosphate hydrolases"/>
    <property type="match status" value="2"/>
</dbReference>
<keyword evidence="6" id="KW-0158">Chromosome</keyword>
<dbReference type="EMBL" id="JAVRRD010000011">
    <property type="protein sequence ID" value="KAK5054012.1"/>
    <property type="molecule type" value="Genomic_DNA"/>
</dbReference>
<comment type="cofactor">
    <cofactor evidence="1">
        <name>Zn(2+)</name>
        <dbReference type="ChEBI" id="CHEBI:29105"/>
    </cofactor>
</comment>
<dbReference type="GO" id="GO:0070192">
    <property type="term" value="P:chromosome organization involved in meiotic cell cycle"/>
    <property type="evidence" value="ECO:0007669"/>
    <property type="project" value="TreeGrafter"/>
</dbReference>
<keyword evidence="13" id="KW-0539">Nucleus</keyword>
<dbReference type="GO" id="GO:0006302">
    <property type="term" value="P:double-strand break repair"/>
    <property type="evidence" value="ECO:0007669"/>
    <property type="project" value="InterPro"/>
</dbReference>
<dbReference type="RefSeq" id="XP_064707137.1">
    <property type="nucleotide sequence ID" value="XM_064845592.1"/>
</dbReference>
<keyword evidence="11 15" id="KW-0175">Coiled coil</keyword>